<evidence type="ECO:0000313" key="3">
    <source>
        <dbReference type="Proteomes" id="UP000484164"/>
    </source>
</evidence>
<feature type="signal peptide" evidence="1">
    <location>
        <begin position="1"/>
        <end position="23"/>
    </location>
</feature>
<protein>
    <recommendedName>
        <fullName evidence="4">PKD domain-containing protein</fullName>
    </recommendedName>
</protein>
<evidence type="ECO:0000313" key="2">
    <source>
        <dbReference type="EMBL" id="KAB2817303.1"/>
    </source>
</evidence>
<dbReference type="Proteomes" id="UP000484164">
    <property type="component" value="Unassembled WGS sequence"/>
</dbReference>
<evidence type="ECO:0000256" key="1">
    <source>
        <dbReference type="SAM" id="SignalP"/>
    </source>
</evidence>
<evidence type="ECO:0008006" key="4">
    <source>
        <dbReference type="Google" id="ProtNLM"/>
    </source>
</evidence>
<sequence>MKTLLTRWIKFFFVPLSFLFVAAENDLVTFTIHNDSDYSIFYLYLSNSDSQDWGEDRLGDDVLESGGSYSTLVYPSNYDIKMIDEDDDVCVTNNVNIRNDIDWRFGNEELLDCQGYNSSSNASTSGTREAGAVKFTIRNNSDWTIYHVYMSAPEEDWGSDQLGSDVITSNGGTFSLYLQPGTYDLKLEDEDGDVCTSFGININSDLTWSYGNAEWLDCIE</sequence>
<organism evidence="2 3">
    <name type="scientific">Phaeocystidibacter marisrubri</name>
    <dbReference type="NCBI Taxonomy" id="1577780"/>
    <lineage>
        <taxon>Bacteria</taxon>
        <taxon>Pseudomonadati</taxon>
        <taxon>Bacteroidota</taxon>
        <taxon>Flavobacteriia</taxon>
        <taxon>Flavobacteriales</taxon>
        <taxon>Phaeocystidibacteraceae</taxon>
        <taxon>Phaeocystidibacter</taxon>
    </lineage>
</organism>
<name>A0A6L3ZI54_9FLAO</name>
<dbReference type="AlphaFoldDB" id="A0A6L3ZI54"/>
<accession>A0A6L3ZI54</accession>
<feature type="chain" id="PRO_5026970015" description="PKD domain-containing protein" evidence="1">
    <location>
        <begin position="24"/>
        <end position="220"/>
    </location>
</feature>
<dbReference type="EMBL" id="WBVQ01000001">
    <property type="protein sequence ID" value="KAB2817303.1"/>
    <property type="molecule type" value="Genomic_DNA"/>
</dbReference>
<gene>
    <name evidence="2" type="ORF">F8C82_02615</name>
</gene>
<proteinExistence type="predicted"/>
<comment type="caution">
    <text evidence="2">The sequence shown here is derived from an EMBL/GenBank/DDBJ whole genome shotgun (WGS) entry which is preliminary data.</text>
</comment>
<dbReference type="RefSeq" id="WP_151691874.1">
    <property type="nucleotide sequence ID" value="NZ_BMGX01000002.1"/>
</dbReference>
<keyword evidence="3" id="KW-1185">Reference proteome</keyword>
<reference evidence="2 3" key="1">
    <citation type="submission" date="2019-10" db="EMBL/GenBank/DDBJ databases">
        <title>Genome sequence of Phaeocystidibacter marisrubri JCM30614 (type strain).</title>
        <authorList>
            <person name="Bowman J.P."/>
        </authorList>
    </citation>
    <scope>NUCLEOTIDE SEQUENCE [LARGE SCALE GENOMIC DNA]</scope>
    <source>
        <strain evidence="2 3">JCM 30614</strain>
    </source>
</reference>
<keyword evidence="1" id="KW-0732">Signal</keyword>
<dbReference type="OrthoDB" id="574488at2"/>